<gene>
    <name evidence="1" type="ORF">SEA_PHABBA_44</name>
</gene>
<evidence type="ECO:0000313" key="2">
    <source>
        <dbReference type="Proteomes" id="UP000226037"/>
    </source>
</evidence>
<evidence type="ECO:0000313" key="1">
    <source>
        <dbReference type="EMBL" id="ASZ74619.1"/>
    </source>
</evidence>
<reference evidence="2" key="1">
    <citation type="submission" date="2017-08" db="EMBL/GenBank/DDBJ databases">
        <authorList>
            <person name="de Groot N.N."/>
        </authorList>
    </citation>
    <scope>NUCLEOTIDE SEQUENCE [LARGE SCALE GENOMIC DNA]</scope>
</reference>
<sequence length="105" mass="11899">MTIRNRFGQEFGVGSIVGWGHRSGNMSAEQVGVVLELRPYDAVRWNSDTREQEPVVRHKAKCTWIDGREYTSTTEAESLFVLEPHTLSHELQNKANEIGLKLQSS</sequence>
<keyword evidence="2" id="KW-1185">Reference proteome</keyword>
<dbReference type="EMBL" id="MF668280">
    <property type="protein sequence ID" value="ASZ74619.1"/>
    <property type="molecule type" value="Genomic_DNA"/>
</dbReference>
<name>A0A249XSA7_9CAUD</name>
<accession>A0A249XSA7</accession>
<dbReference type="Proteomes" id="UP000226037">
    <property type="component" value="Segment"/>
</dbReference>
<proteinExistence type="predicted"/>
<protein>
    <submittedName>
        <fullName evidence="1">Uncharacterized protein</fullName>
    </submittedName>
</protein>
<organism evidence="1 2">
    <name type="scientific">Mycobacterium phage Phabba</name>
    <dbReference type="NCBI Taxonomy" id="2027899"/>
    <lineage>
        <taxon>Viruses</taxon>
        <taxon>Duplodnaviria</taxon>
        <taxon>Heunggongvirae</taxon>
        <taxon>Uroviricota</taxon>
        <taxon>Caudoviricetes</taxon>
        <taxon>Ceeclamvirinae</taxon>
        <taxon>Myrnavirus</taxon>
        <taxon>Myrnavirus phabba</taxon>
        <taxon>Myranavirus phabba</taxon>
    </lineage>
</organism>